<dbReference type="Gene3D" id="3.90.1410.10">
    <property type="entry name" value="set domain protein methyltransferase, domain 1"/>
    <property type="match status" value="1"/>
</dbReference>
<dbReference type="GO" id="GO:0016279">
    <property type="term" value="F:protein-lysine N-methyltransferase activity"/>
    <property type="evidence" value="ECO:0007669"/>
    <property type="project" value="InterPro"/>
</dbReference>
<evidence type="ECO:0000259" key="1">
    <source>
        <dbReference type="PROSITE" id="PS50280"/>
    </source>
</evidence>
<dbReference type="CDD" id="cd19180">
    <property type="entry name" value="SET_SpSET10-like"/>
    <property type="match status" value="1"/>
</dbReference>
<reference evidence="3" key="1">
    <citation type="journal article" date="2014" name="Proc. Natl. Acad. Sci. U.S.A.">
        <title>Extensive sampling of basidiomycete genomes demonstrates inadequacy of the white-rot/brown-rot paradigm for wood decay fungi.</title>
        <authorList>
            <person name="Riley R."/>
            <person name="Salamov A.A."/>
            <person name="Brown D.W."/>
            <person name="Nagy L.G."/>
            <person name="Floudas D."/>
            <person name="Held B.W."/>
            <person name="Levasseur A."/>
            <person name="Lombard V."/>
            <person name="Morin E."/>
            <person name="Otillar R."/>
            <person name="Lindquist E.A."/>
            <person name="Sun H."/>
            <person name="LaButti K.M."/>
            <person name="Schmutz J."/>
            <person name="Jabbour D."/>
            <person name="Luo H."/>
            <person name="Baker S.E."/>
            <person name="Pisabarro A.G."/>
            <person name="Walton J.D."/>
            <person name="Blanchette R.A."/>
            <person name="Henrissat B."/>
            <person name="Martin F."/>
            <person name="Cullen D."/>
            <person name="Hibbett D.S."/>
            <person name="Grigoriev I.V."/>
        </authorList>
    </citation>
    <scope>NUCLEOTIDE SEQUENCE [LARGE SCALE GENOMIC DNA]</scope>
    <source>
        <strain evidence="3">FD-172 SS1</strain>
    </source>
</reference>
<name>A0A067MIZ8_BOTB1</name>
<organism evidence="2 3">
    <name type="scientific">Botryobasidium botryosum (strain FD-172 SS1)</name>
    <dbReference type="NCBI Taxonomy" id="930990"/>
    <lineage>
        <taxon>Eukaryota</taxon>
        <taxon>Fungi</taxon>
        <taxon>Dikarya</taxon>
        <taxon>Basidiomycota</taxon>
        <taxon>Agaricomycotina</taxon>
        <taxon>Agaricomycetes</taxon>
        <taxon>Cantharellales</taxon>
        <taxon>Botryobasidiaceae</taxon>
        <taxon>Botryobasidium</taxon>
    </lineage>
</organism>
<dbReference type="STRING" id="930990.A0A067MIZ8"/>
<dbReference type="HOGENOM" id="CLU_048453_0_0_1"/>
<protein>
    <recommendedName>
        <fullName evidence="1">SET domain-containing protein</fullName>
    </recommendedName>
</protein>
<evidence type="ECO:0000313" key="3">
    <source>
        <dbReference type="Proteomes" id="UP000027195"/>
    </source>
</evidence>
<dbReference type="PANTHER" id="PTHR13271:SF147">
    <property type="entry name" value="PROTEIN-LYSINE N-METHYLTRANSFERASE EFM1-RELATED"/>
    <property type="match status" value="1"/>
</dbReference>
<dbReference type="InterPro" id="IPR046341">
    <property type="entry name" value="SET_dom_sf"/>
</dbReference>
<sequence>MTSSGSTGWMTEPAPFTQLRAWAAENGAYIHPSLVFVEDTHGTSAYATEDIDPEETIVSCPFSLAITPEIARYGIAQSFNTGAPDTSQWNERQTICTYLVMHWVMLGELFKHEAYLRHGPYLRSLPRSAALLTPLYFSPSEFALLRGTNLYGATTDRKNAWEAEWRVCREAIAGCNKDYGEKFNWERYLSASTYLSSRAFPSTLLSENPSITSSDSSHPVLLPIVDSLNHARGHQVSWVVSPIQKTEFAPGDHVSKNLQINLIIRSPTAAREQLFNNYGPKPNAELLLAYGFVIPDNPDDTIVLKLGGSDKRWEVGREAKGIEGVWDEVKSRLSQDAESEEEEGWAVSLDVAEMLEEMVWQLVKALPKLEERNQEGVRSEVALMVRIYVKGQMEILTSILEYAARRKEEAIEEARQSGVELDVLDEREEED</sequence>
<accession>A0A067MIZ8</accession>
<dbReference type="InParanoid" id="A0A067MIZ8"/>
<evidence type="ECO:0000313" key="2">
    <source>
        <dbReference type="EMBL" id="KDQ15519.1"/>
    </source>
</evidence>
<gene>
    <name evidence="2" type="ORF">BOTBODRAFT_31834</name>
</gene>
<dbReference type="PROSITE" id="PS50280">
    <property type="entry name" value="SET"/>
    <property type="match status" value="1"/>
</dbReference>
<dbReference type="SUPFAM" id="SSF82199">
    <property type="entry name" value="SET domain"/>
    <property type="match status" value="1"/>
</dbReference>
<dbReference type="GO" id="GO:0005634">
    <property type="term" value="C:nucleus"/>
    <property type="evidence" value="ECO:0007669"/>
    <property type="project" value="TreeGrafter"/>
</dbReference>
<dbReference type="EMBL" id="KL198032">
    <property type="protein sequence ID" value="KDQ15519.1"/>
    <property type="molecule type" value="Genomic_DNA"/>
</dbReference>
<dbReference type="InterPro" id="IPR001214">
    <property type="entry name" value="SET_dom"/>
</dbReference>
<proteinExistence type="predicted"/>
<dbReference type="AlphaFoldDB" id="A0A067MIZ8"/>
<keyword evidence="3" id="KW-1185">Reference proteome</keyword>
<dbReference type="PANTHER" id="PTHR13271">
    <property type="entry name" value="UNCHARACTERIZED PUTATIVE METHYLTRANSFERASE"/>
    <property type="match status" value="1"/>
</dbReference>
<dbReference type="InterPro" id="IPR050600">
    <property type="entry name" value="SETD3_SETD6_MTase"/>
</dbReference>
<dbReference type="Proteomes" id="UP000027195">
    <property type="component" value="Unassembled WGS sequence"/>
</dbReference>
<feature type="domain" description="SET" evidence="1">
    <location>
        <begin position="32"/>
        <end position="279"/>
    </location>
</feature>
<dbReference type="InterPro" id="IPR044432">
    <property type="entry name" value="Set10/Efm1_SET"/>
</dbReference>
<dbReference type="OrthoDB" id="42889at2759"/>